<accession>A0ACC0AWN7</accession>
<comment type="caution">
    <text evidence="1">The sequence shown here is derived from an EMBL/GenBank/DDBJ whole genome shotgun (WGS) entry which is preliminary data.</text>
</comment>
<sequence>MVQNITKHLVEVMKPLIMNELYFAKEQEQKEARQNQQTMTSQVVSAIAPRWMEFRAKQLNSCTSRLTSSPDAFKGKKIGGRPRRAFTLQDSSLSPRDRIAFGLEDEHVDGL</sequence>
<gene>
    <name evidence="1" type="ORF">M9H77_24598</name>
</gene>
<protein>
    <submittedName>
        <fullName evidence="1">Uncharacterized protein</fullName>
    </submittedName>
</protein>
<organism evidence="1 2">
    <name type="scientific">Catharanthus roseus</name>
    <name type="common">Madagascar periwinkle</name>
    <name type="synonym">Vinca rosea</name>
    <dbReference type="NCBI Taxonomy" id="4058"/>
    <lineage>
        <taxon>Eukaryota</taxon>
        <taxon>Viridiplantae</taxon>
        <taxon>Streptophyta</taxon>
        <taxon>Embryophyta</taxon>
        <taxon>Tracheophyta</taxon>
        <taxon>Spermatophyta</taxon>
        <taxon>Magnoliopsida</taxon>
        <taxon>eudicotyledons</taxon>
        <taxon>Gunneridae</taxon>
        <taxon>Pentapetalae</taxon>
        <taxon>asterids</taxon>
        <taxon>lamiids</taxon>
        <taxon>Gentianales</taxon>
        <taxon>Apocynaceae</taxon>
        <taxon>Rauvolfioideae</taxon>
        <taxon>Vinceae</taxon>
        <taxon>Catharanthinae</taxon>
        <taxon>Catharanthus</taxon>
    </lineage>
</organism>
<name>A0ACC0AWN7_CATRO</name>
<evidence type="ECO:0000313" key="2">
    <source>
        <dbReference type="Proteomes" id="UP001060085"/>
    </source>
</evidence>
<evidence type="ECO:0000313" key="1">
    <source>
        <dbReference type="EMBL" id="KAI5665275.1"/>
    </source>
</evidence>
<reference evidence="2" key="1">
    <citation type="journal article" date="2023" name="Nat. Plants">
        <title>Single-cell RNA sequencing provides a high-resolution roadmap for understanding the multicellular compartmentation of specialized metabolism.</title>
        <authorList>
            <person name="Sun S."/>
            <person name="Shen X."/>
            <person name="Li Y."/>
            <person name="Li Y."/>
            <person name="Wang S."/>
            <person name="Li R."/>
            <person name="Zhang H."/>
            <person name="Shen G."/>
            <person name="Guo B."/>
            <person name="Wei J."/>
            <person name="Xu J."/>
            <person name="St-Pierre B."/>
            <person name="Chen S."/>
            <person name="Sun C."/>
        </authorList>
    </citation>
    <scope>NUCLEOTIDE SEQUENCE [LARGE SCALE GENOMIC DNA]</scope>
</reference>
<dbReference type="Proteomes" id="UP001060085">
    <property type="component" value="Linkage Group LG05"/>
</dbReference>
<proteinExistence type="predicted"/>
<keyword evidence="2" id="KW-1185">Reference proteome</keyword>
<dbReference type="EMBL" id="CM044705">
    <property type="protein sequence ID" value="KAI5665275.1"/>
    <property type="molecule type" value="Genomic_DNA"/>
</dbReference>